<feature type="transmembrane region" description="Helical" evidence="6">
    <location>
        <begin position="104"/>
        <end position="129"/>
    </location>
</feature>
<feature type="transmembrane region" description="Helical" evidence="6">
    <location>
        <begin position="167"/>
        <end position="189"/>
    </location>
</feature>
<protein>
    <recommendedName>
        <fullName evidence="9">Polysaccharide biosynthesis protein</fullName>
    </recommendedName>
</protein>
<organism evidence="7 8">
    <name type="scientific">Synoicihabitans lomoniglobus</name>
    <dbReference type="NCBI Taxonomy" id="2909285"/>
    <lineage>
        <taxon>Bacteria</taxon>
        <taxon>Pseudomonadati</taxon>
        <taxon>Verrucomicrobiota</taxon>
        <taxon>Opitutia</taxon>
        <taxon>Opitutales</taxon>
        <taxon>Opitutaceae</taxon>
        <taxon>Synoicihabitans</taxon>
    </lineage>
</organism>
<dbReference type="GO" id="GO:0005886">
    <property type="term" value="C:plasma membrane"/>
    <property type="evidence" value="ECO:0007669"/>
    <property type="project" value="UniProtKB-SubCell"/>
</dbReference>
<accession>A0AAE9ZY04</accession>
<keyword evidence="8" id="KW-1185">Reference proteome</keyword>
<evidence type="ECO:0000313" key="8">
    <source>
        <dbReference type="Proteomes" id="UP001218638"/>
    </source>
</evidence>
<evidence type="ECO:0000256" key="2">
    <source>
        <dbReference type="ARBA" id="ARBA00022475"/>
    </source>
</evidence>
<evidence type="ECO:0000256" key="3">
    <source>
        <dbReference type="ARBA" id="ARBA00022692"/>
    </source>
</evidence>
<keyword evidence="4 6" id="KW-1133">Transmembrane helix</keyword>
<evidence type="ECO:0000313" key="7">
    <source>
        <dbReference type="EMBL" id="WED65249.1"/>
    </source>
</evidence>
<evidence type="ECO:0000256" key="5">
    <source>
        <dbReference type="ARBA" id="ARBA00023136"/>
    </source>
</evidence>
<name>A0AAE9ZY04_9BACT</name>
<dbReference type="AlphaFoldDB" id="A0AAE9ZY04"/>
<dbReference type="EMBL" id="CP119075">
    <property type="protein sequence ID" value="WED65249.1"/>
    <property type="molecule type" value="Genomic_DNA"/>
</dbReference>
<dbReference type="PANTHER" id="PTHR30250">
    <property type="entry name" value="PST FAMILY PREDICTED COLANIC ACID TRANSPORTER"/>
    <property type="match status" value="1"/>
</dbReference>
<evidence type="ECO:0000256" key="1">
    <source>
        <dbReference type="ARBA" id="ARBA00004651"/>
    </source>
</evidence>
<evidence type="ECO:0000256" key="4">
    <source>
        <dbReference type="ARBA" id="ARBA00022989"/>
    </source>
</evidence>
<gene>
    <name evidence="7" type="ORF">PXH66_00070</name>
</gene>
<dbReference type="PANTHER" id="PTHR30250:SF11">
    <property type="entry name" value="O-ANTIGEN TRANSPORTER-RELATED"/>
    <property type="match status" value="1"/>
</dbReference>
<feature type="transmembrane region" description="Helical" evidence="6">
    <location>
        <begin position="33"/>
        <end position="57"/>
    </location>
</feature>
<keyword evidence="2" id="KW-1003">Cell membrane</keyword>
<feature type="transmembrane region" description="Helical" evidence="6">
    <location>
        <begin position="210"/>
        <end position="231"/>
    </location>
</feature>
<feature type="transmembrane region" description="Helical" evidence="6">
    <location>
        <begin position="141"/>
        <end position="161"/>
    </location>
</feature>
<keyword evidence="5 6" id="KW-0472">Membrane</keyword>
<feature type="transmembrane region" description="Helical" evidence="6">
    <location>
        <begin position="288"/>
        <end position="312"/>
    </location>
</feature>
<dbReference type="KEGG" id="slom:PXH66_00070"/>
<feature type="transmembrane region" description="Helical" evidence="6">
    <location>
        <begin position="324"/>
        <end position="343"/>
    </location>
</feature>
<evidence type="ECO:0008006" key="9">
    <source>
        <dbReference type="Google" id="ProtNLM"/>
    </source>
</evidence>
<evidence type="ECO:0000256" key="6">
    <source>
        <dbReference type="SAM" id="Phobius"/>
    </source>
</evidence>
<keyword evidence="3 6" id="KW-0812">Transmembrane</keyword>
<dbReference type="Proteomes" id="UP001218638">
    <property type="component" value="Chromosome"/>
</dbReference>
<dbReference type="RefSeq" id="WP_330928221.1">
    <property type="nucleotide sequence ID" value="NZ_CP119075.1"/>
</dbReference>
<sequence>MIPILAAQAVGLACGLAGVRVNSSLLPPEVLGLYGLFLTLIPLGNGVVFAGVTRFVVRHWAAASDRPAFVGLVGRAWQRRLGWLALAGVGTGVAMWGMGLNPGIGSAVAVGAAVFLSTALISVGAMAQSALQADRQHWRDLAVSAAGSVTRTFLPPVLFTLAGGAVLSLWTGFTLHAAVLAGMGGWLLLGRGIWRQPAPSTAKLPPAYEGGMFVVLSLMGWMVMGANRWFIAGYFDAATIGYFVLASGVGLLPAMVCTALLQYAQPGWFALGDGSAEDRRRMTRQVDLVAIGFTVAAVAGLLGLTALGPWLIGPLIAPDYAPALAWILPTGCFGLTLGLKSLFHTQLLASHREAACAPAEITGSVILLMGGWWCARLGPEAFSNWLIASPLVALVVVRPIGRWYPIAPSPDQAGRNP</sequence>
<proteinExistence type="predicted"/>
<feature type="transmembrane region" description="Helical" evidence="6">
    <location>
        <begin position="81"/>
        <end position="98"/>
    </location>
</feature>
<feature type="transmembrane region" description="Helical" evidence="6">
    <location>
        <begin position="237"/>
        <end position="261"/>
    </location>
</feature>
<comment type="subcellular location">
    <subcellularLocation>
        <location evidence="1">Cell membrane</location>
        <topology evidence="1">Multi-pass membrane protein</topology>
    </subcellularLocation>
</comment>
<dbReference type="InterPro" id="IPR050833">
    <property type="entry name" value="Poly_Biosynth_Transport"/>
</dbReference>
<reference evidence="7" key="1">
    <citation type="submission" date="2023-03" db="EMBL/GenBank/DDBJ databases">
        <title>Lomoglobus Profundus gen. nov., sp. nov., a novel member of the phylum Verrucomicrobia, isolated from deep-marine sediment of South China Sea.</title>
        <authorList>
            <person name="Ahmad T."/>
            <person name="Ishaq S.E."/>
            <person name="Wang F."/>
        </authorList>
    </citation>
    <scope>NUCLEOTIDE SEQUENCE</scope>
    <source>
        <strain evidence="7">LMO-M01</strain>
    </source>
</reference>